<reference evidence="1" key="1">
    <citation type="submission" date="2020-05" db="EMBL/GenBank/DDBJ databases">
        <authorList>
            <person name="Chiriac C."/>
            <person name="Salcher M."/>
            <person name="Ghai R."/>
            <person name="Kavagutti S V."/>
        </authorList>
    </citation>
    <scope>NUCLEOTIDE SEQUENCE</scope>
</reference>
<name>A0A6J7WQ67_9CAUD</name>
<organism evidence="1">
    <name type="scientific">uncultured Caudovirales phage</name>
    <dbReference type="NCBI Taxonomy" id="2100421"/>
    <lineage>
        <taxon>Viruses</taxon>
        <taxon>Duplodnaviria</taxon>
        <taxon>Heunggongvirae</taxon>
        <taxon>Uroviricota</taxon>
        <taxon>Caudoviricetes</taxon>
        <taxon>Peduoviridae</taxon>
        <taxon>Maltschvirus</taxon>
        <taxon>Maltschvirus maltsch</taxon>
    </lineage>
</organism>
<gene>
    <name evidence="1" type="ORF">UFOVP232_2</name>
</gene>
<dbReference type="EMBL" id="LR798281">
    <property type="protein sequence ID" value="CAB5219910.1"/>
    <property type="molecule type" value="Genomic_DNA"/>
</dbReference>
<proteinExistence type="predicted"/>
<protein>
    <submittedName>
        <fullName evidence="1">Uncharacterized protein</fullName>
    </submittedName>
</protein>
<evidence type="ECO:0000313" key="1">
    <source>
        <dbReference type="EMBL" id="CAB5219910.1"/>
    </source>
</evidence>
<accession>A0A6J7WQ67</accession>
<sequence length="122" mass="13591">MSGDHNMYASGSGDGQRFGWRKRTIMEMAREAGLCTWLKPPEYFVERIERFAELVRADEAEKFKWDIHSCGPTCTKIGCVAVREAVKAEREACAKVCDAFQARDVGMQPAECAAAIRARGQA</sequence>